<feature type="compositionally biased region" description="Polar residues" evidence="1">
    <location>
        <begin position="223"/>
        <end position="234"/>
    </location>
</feature>
<dbReference type="GeneID" id="25334133"/>
<feature type="region of interest" description="Disordered" evidence="1">
    <location>
        <begin position="173"/>
        <end position="249"/>
    </location>
</feature>
<reference evidence="3" key="1">
    <citation type="submission" date="2013-10" db="EMBL/GenBank/DDBJ databases">
        <title>Genomic analysis of the causative agents of coccidiosis in chickens.</title>
        <authorList>
            <person name="Reid A.J."/>
            <person name="Blake D."/>
            <person name="Billington K."/>
            <person name="Browne H."/>
            <person name="Dunn M."/>
            <person name="Hung S."/>
            <person name="Kawahara F."/>
            <person name="Miranda-Saavedra D."/>
            <person name="Mourier T."/>
            <person name="Nagra H."/>
            <person name="Otto T.D."/>
            <person name="Rawlings N."/>
            <person name="Sanchez A."/>
            <person name="Sanders M."/>
            <person name="Subramaniam C."/>
            <person name="Tay Y."/>
            <person name="Dear P."/>
            <person name="Doerig C."/>
            <person name="Gruber A."/>
            <person name="Parkinson J."/>
            <person name="Shirley M."/>
            <person name="Wan K.L."/>
            <person name="Berriman M."/>
            <person name="Tomley F."/>
            <person name="Pain A."/>
        </authorList>
    </citation>
    <scope>NUCLEOTIDE SEQUENCE [LARGE SCALE GENOMIC DNA]</scope>
    <source>
        <strain evidence="3">Weybridge</strain>
    </source>
</reference>
<feature type="chain" id="PRO_5004674903" evidence="2">
    <location>
        <begin position="31"/>
        <end position="249"/>
    </location>
</feature>
<sequence>MYCLSFLSRGRWLPLLSALCALFFLGPNSGVVEEANAQFYYGWPSGGRYWGRGRYGYGWGGYSPYVSYYNPYGYGYGGLGYGYGWGNRYWSPYTSTYPYYGTFRYLRHLENKQKRNNDGNRDLGKAKRVAANGAVPLPDIFFEGDPENPEGPQPFSDEFLDSEDDAVLVSLPVVGKANKQDSETEADSGSETETTTAPPLSSDEEEEGVTATSSASPELEDATTASTQEPSFLETTTSTTVAPASSSED</sequence>
<evidence type="ECO:0000313" key="3">
    <source>
        <dbReference type="EMBL" id="CDJ61458.1"/>
    </source>
</evidence>
<proteinExistence type="predicted"/>
<reference evidence="3" key="2">
    <citation type="submission" date="2013-10" db="EMBL/GenBank/DDBJ databases">
        <authorList>
            <person name="Aslett M."/>
        </authorList>
    </citation>
    <scope>NUCLEOTIDE SEQUENCE [LARGE SCALE GENOMIC DNA]</scope>
    <source>
        <strain evidence="3">Weybridge</strain>
    </source>
</reference>
<evidence type="ECO:0000256" key="2">
    <source>
        <dbReference type="SAM" id="SignalP"/>
    </source>
</evidence>
<feature type="region of interest" description="Disordered" evidence="1">
    <location>
        <begin position="137"/>
        <end position="159"/>
    </location>
</feature>
<dbReference type="RefSeq" id="XP_013338108.1">
    <property type="nucleotide sequence ID" value="XM_013482654.1"/>
</dbReference>
<protein>
    <submittedName>
        <fullName evidence="3">Uncharacterized protein</fullName>
    </submittedName>
</protein>
<dbReference type="Proteomes" id="UP000030763">
    <property type="component" value="Unassembled WGS sequence"/>
</dbReference>
<dbReference type="AlphaFoldDB" id="U6MEG6"/>
<name>U6MEG6_EIMMA</name>
<evidence type="ECO:0000256" key="1">
    <source>
        <dbReference type="SAM" id="MobiDB-lite"/>
    </source>
</evidence>
<dbReference type="EMBL" id="HG722088">
    <property type="protein sequence ID" value="CDJ61458.1"/>
    <property type="molecule type" value="Genomic_DNA"/>
</dbReference>
<organism evidence="3 4">
    <name type="scientific">Eimeria maxima</name>
    <name type="common">Coccidian parasite</name>
    <dbReference type="NCBI Taxonomy" id="5804"/>
    <lineage>
        <taxon>Eukaryota</taxon>
        <taxon>Sar</taxon>
        <taxon>Alveolata</taxon>
        <taxon>Apicomplexa</taxon>
        <taxon>Conoidasida</taxon>
        <taxon>Coccidia</taxon>
        <taxon>Eucoccidiorida</taxon>
        <taxon>Eimeriorina</taxon>
        <taxon>Eimeriidae</taxon>
        <taxon>Eimeria</taxon>
    </lineage>
</organism>
<keyword evidence="4" id="KW-1185">Reference proteome</keyword>
<accession>U6MEG6</accession>
<gene>
    <name evidence="3" type="ORF">EMWEY_00001470</name>
</gene>
<dbReference type="VEuPathDB" id="ToxoDB:EMWEY_00001470"/>
<evidence type="ECO:0000313" key="4">
    <source>
        <dbReference type="Proteomes" id="UP000030763"/>
    </source>
</evidence>
<keyword evidence="2" id="KW-0732">Signal</keyword>
<feature type="signal peptide" evidence="2">
    <location>
        <begin position="1"/>
        <end position="30"/>
    </location>
</feature>
<feature type="compositionally biased region" description="Low complexity" evidence="1">
    <location>
        <begin position="235"/>
        <end position="249"/>
    </location>
</feature>